<proteinExistence type="predicted"/>
<keyword evidence="1" id="KW-0808">Transferase</keyword>
<evidence type="ECO:0000313" key="6">
    <source>
        <dbReference type="EMBL" id="MEX0428003.1"/>
    </source>
</evidence>
<dbReference type="RefSeq" id="WP_367993915.1">
    <property type="nucleotide sequence ID" value="NZ_JBFPJR010000015.1"/>
</dbReference>
<name>A0ABV3SYI6_9ACTN</name>
<dbReference type="InterPro" id="IPR045975">
    <property type="entry name" value="DUF5931"/>
</dbReference>
<keyword evidence="7" id="KW-1185">Reference proteome</keyword>
<organism evidence="6 7">
    <name type="scientific">Nocardioides eburneus</name>
    <dbReference type="NCBI Taxonomy" id="3231482"/>
    <lineage>
        <taxon>Bacteria</taxon>
        <taxon>Bacillati</taxon>
        <taxon>Actinomycetota</taxon>
        <taxon>Actinomycetes</taxon>
        <taxon>Propionibacteriales</taxon>
        <taxon>Nocardioidaceae</taxon>
        <taxon>Nocardioides</taxon>
    </lineage>
</organism>
<dbReference type="EMBL" id="JBFPJR010000015">
    <property type="protein sequence ID" value="MEX0428003.1"/>
    <property type="molecule type" value="Genomic_DNA"/>
</dbReference>
<dbReference type="SUPFAM" id="SSF55874">
    <property type="entry name" value="ATPase domain of HSP90 chaperone/DNA topoisomerase II/histidine kinase"/>
    <property type="match status" value="1"/>
</dbReference>
<keyword evidence="3" id="KW-0902">Two-component regulatory system</keyword>
<evidence type="ECO:0000256" key="1">
    <source>
        <dbReference type="ARBA" id="ARBA00022679"/>
    </source>
</evidence>
<dbReference type="PANTHER" id="PTHR24421:SF61">
    <property type="entry name" value="OXYGEN SENSOR HISTIDINE KINASE NREB"/>
    <property type="match status" value="1"/>
</dbReference>
<evidence type="ECO:0000256" key="3">
    <source>
        <dbReference type="ARBA" id="ARBA00023012"/>
    </source>
</evidence>
<dbReference type="Gene3D" id="3.30.565.10">
    <property type="entry name" value="Histidine kinase-like ATPase, C-terminal domain"/>
    <property type="match status" value="1"/>
</dbReference>
<evidence type="ECO:0000313" key="7">
    <source>
        <dbReference type="Proteomes" id="UP001556631"/>
    </source>
</evidence>
<feature type="domain" description="DUF5931" evidence="5">
    <location>
        <begin position="20"/>
        <end position="173"/>
    </location>
</feature>
<evidence type="ECO:0000256" key="2">
    <source>
        <dbReference type="ARBA" id="ARBA00022777"/>
    </source>
</evidence>
<feature type="transmembrane region" description="Helical" evidence="4">
    <location>
        <begin position="157"/>
        <end position="177"/>
    </location>
</feature>
<keyword evidence="2 6" id="KW-0418">Kinase</keyword>
<keyword evidence="4" id="KW-1133">Transmembrane helix</keyword>
<gene>
    <name evidence="6" type="primary">macS</name>
    <name evidence="6" type="ORF">AB3X52_10260</name>
</gene>
<feature type="transmembrane region" description="Helical" evidence="4">
    <location>
        <begin position="58"/>
        <end position="77"/>
    </location>
</feature>
<evidence type="ECO:0000259" key="5">
    <source>
        <dbReference type="Pfam" id="PF19354"/>
    </source>
</evidence>
<keyword evidence="4" id="KW-0472">Membrane</keyword>
<sequence length="400" mass="41854">MISWIPSTGSAQGTPSAAADAVESRLFRALAVLRLVVLANTVALSIHRADTFDRPVVGVLGVAAMIVWTGVAVWAYAEPRRRRFPLLAADLALAVGLLLLSPVAKGADFTASLPGFWILGALFAWAIHERTVGGLVAGALLAAVDLVQRQHVGDSDYGNAFLLVIGGPIVGFMCGSLQSMAAERDAAERAAAAAAERARLARVVHDGVLQVLALVARRGREQGGEAAALGELAARHERELRGLIRADGDATTAPQGVTVDLVSELTALERGTVTVSTPGRVVRLPAPTVHELVAAVRACLDNVRRHVGEDAPAFVLLQAFPDRVEVSVRDDGPGIPAGRLAEAAAEGRLGVAESIRGRVAALGGRAELVTGSFGTEWELVVPRTDLRPVEGRSGGRRREA</sequence>
<dbReference type="PANTHER" id="PTHR24421">
    <property type="entry name" value="NITRATE/NITRITE SENSOR PROTEIN NARX-RELATED"/>
    <property type="match status" value="1"/>
</dbReference>
<dbReference type="InterPro" id="IPR050482">
    <property type="entry name" value="Sensor_HK_TwoCompSys"/>
</dbReference>
<protein>
    <submittedName>
        <fullName evidence="6">MacS family sensor histidine kinase</fullName>
    </submittedName>
</protein>
<feature type="transmembrane region" description="Helical" evidence="4">
    <location>
        <begin position="84"/>
        <end position="103"/>
    </location>
</feature>
<dbReference type="Proteomes" id="UP001556631">
    <property type="component" value="Unassembled WGS sequence"/>
</dbReference>
<dbReference type="GO" id="GO:0016301">
    <property type="term" value="F:kinase activity"/>
    <property type="evidence" value="ECO:0007669"/>
    <property type="project" value="UniProtKB-KW"/>
</dbReference>
<dbReference type="Pfam" id="PF19354">
    <property type="entry name" value="DUF5931"/>
    <property type="match status" value="1"/>
</dbReference>
<evidence type="ECO:0000256" key="4">
    <source>
        <dbReference type="SAM" id="Phobius"/>
    </source>
</evidence>
<dbReference type="InterPro" id="IPR036890">
    <property type="entry name" value="HATPase_C_sf"/>
</dbReference>
<accession>A0ABV3SYI6</accession>
<comment type="caution">
    <text evidence="6">The sequence shown here is derived from an EMBL/GenBank/DDBJ whole genome shotgun (WGS) entry which is preliminary data.</text>
</comment>
<dbReference type="NCBIfam" id="NF047322">
    <property type="entry name" value="HK_morpho_MacS"/>
    <property type="match status" value="1"/>
</dbReference>
<keyword evidence="4" id="KW-0812">Transmembrane</keyword>
<reference evidence="6 7" key="1">
    <citation type="submission" date="2024-07" db="EMBL/GenBank/DDBJ databases">
        <authorList>
            <person name="Lee S."/>
            <person name="Kang M."/>
        </authorList>
    </citation>
    <scope>NUCLEOTIDE SEQUENCE [LARGE SCALE GENOMIC DNA]</scope>
    <source>
        <strain evidence="6 7">DS6</strain>
    </source>
</reference>